<dbReference type="AlphaFoldDB" id="A0A699IKP4"/>
<feature type="domain" description="GAG-pre-integrase" evidence="2">
    <location>
        <begin position="441"/>
        <end position="486"/>
    </location>
</feature>
<organism evidence="4">
    <name type="scientific">Tanacetum cinerariifolium</name>
    <name type="common">Dalmatian daisy</name>
    <name type="synonym">Chrysanthemum cinerariifolium</name>
    <dbReference type="NCBI Taxonomy" id="118510"/>
    <lineage>
        <taxon>Eukaryota</taxon>
        <taxon>Viridiplantae</taxon>
        <taxon>Streptophyta</taxon>
        <taxon>Embryophyta</taxon>
        <taxon>Tracheophyta</taxon>
        <taxon>Spermatophyta</taxon>
        <taxon>Magnoliopsida</taxon>
        <taxon>eudicotyledons</taxon>
        <taxon>Gunneridae</taxon>
        <taxon>Pentapetalae</taxon>
        <taxon>asterids</taxon>
        <taxon>campanulids</taxon>
        <taxon>Asterales</taxon>
        <taxon>Asteraceae</taxon>
        <taxon>Asteroideae</taxon>
        <taxon>Anthemideae</taxon>
        <taxon>Anthemidinae</taxon>
        <taxon>Tanacetum</taxon>
    </lineage>
</organism>
<protein>
    <submittedName>
        <fullName evidence="4">Uncharacterized protein</fullName>
    </submittedName>
</protein>
<feature type="non-terminal residue" evidence="4">
    <location>
        <position position="1"/>
    </location>
</feature>
<dbReference type="PANTHER" id="PTHR42648:SF18">
    <property type="entry name" value="RETROTRANSPOSON, UNCLASSIFIED-LIKE PROTEIN"/>
    <property type="match status" value="1"/>
</dbReference>
<feature type="coiled-coil region" evidence="1">
    <location>
        <begin position="157"/>
        <end position="228"/>
    </location>
</feature>
<dbReference type="InterPro" id="IPR025724">
    <property type="entry name" value="GAG-pre-integrase_dom"/>
</dbReference>
<evidence type="ECO:0000259" key="3">
    <source>
        <dbReference type="Pfam" id="PF25597"/>
    </source>
</evidence>
<accession>A0A699IKP4</accession>
<evidence type="ECO:0000259" key="2">
    <source>
        <dbReference type="Pfam" id="PF13976"/>
    </source>
</evidence>
<dbReference type="SUPFAM" id="SSF53098">
    <property type="entry name" value="Ribonuclease H-like"/>
    <property type="match status" value="1"/>
</dbReference>
<sequence length="749" mass="86810">SLIEKLKCEINESKYRNKFLETSNKVLIDKLNSEIKDFKNKNNSLELLNNQFKEANNKLSKENDLLYADFKKSQAELKRRKSIEYASKMELECAKVRAPESDEVIRLEKESRLKLSDLIKPFDYNKLNNLYDCRINAGLDLFLERLNEEIVVDLRYFNSLELEVDSLTSQLETQRTQFVNEIDRLSRECYYANHMHAIIGVHTKLDEVTNLQCDYLELLEKCEGLETELSKSKMMSKSFESVQKYAINLELELQQCKEKIKDDMSFKVNKSKDFCKEREQYFEIQDLKAQLQDKGIVISELNLNSKTLNVKSVSMYDKCVLHDKRDMCVRTSFTKPIKRTVASESNKKPRNSTRKIYEHFSKTCSWWYPKFTPSGYIWKPKSRTEKVNLNLIEIVLFIVDSGCLKHMTRNLKLLINFVEKFLGTGNDLLLGSRGTDLYSIMLQDTNSPNPICLVAKATSSQAWLWHRRLSHLNFDTINLLSKNDIVVASINGKRYVLVIVDDYPRYTWTHFLRSKDETPEVLINFLRLVQRGHQAHVGVAAQTMISAVKVPLFFWAEAIATACFTQNRSLVIPRHEKTPYHIINDQKPSVKYFYIFGSVCYIVKDGENLDKMKEKGDECIFMGYSTQSKAYRVFNKRTRVIMESIHVNFDELTQMASDQNSSVPAPECQRMASDQNSYDPAPEYRTVTTSNELDLLFSLMFDELLNGSSKFMSKSSVVSAADAPNQHQQLTQAETYAENSNSYTNCHII</sequence>
<dbReference type="InterPro" id="IPR057670">
    <property type="entry name" value="SH3_retrovirus"/>
</dbReference>
<dbReference type="Pfam" id="PF13976">
    <property type="entry name" value="gag_pre-integrs"/>
    <property type="match status" value="1"/>
</dbReference>
<dbReference type="EMBL" id="BKCJ010304899">
    <property type="protein sequence ID" value="GEZ64653.1"/>
    <property type="molecule type" value="Genomic_DNA"/>
</dbReference>
<keyword evidence="1" id="KW-0175">Coiled coil</keyword>
<dbReference type="Pfam" id="PF25597">
    <property type="entry name" value="SH3_retrovirus"/>
    <property type="match status" value="1"/>
</dbReference>
<evidence type="ECO:0000256" key="1">
    <source>
        <dbReference type="SAM" id="Coils"/>
    </source>
</evidence>
<feature type="domain" description="Retroviral polymerase SH3-like" evidence="3">
    <location>
        <begin position="598"/>
        <end position="655"/>
    </location>
</feature>
<evidence type="ECO:0000313" key="4">
    <source>
        <dbReference type="EMBL" id="GEZ64653.1"/>
    </source>
</evidence>
<comment type="caution">
    <text evidence="4">The sequence shown here is derived from an EMBL/GenBank/DDBJ whole genome shotgun (WGS) entry which is preliminary data.</text>
</comment>
<gene>
    <name evidence="4" type="ORF">Tci_536626</name>
</gene>
<reference evidence="4" key="1">
    <citation type="journal article" date="2019" name="Sci. Rep.">
        <title>Draft genome of Tanacetum cinerariifolium, the natural source of mosquito coil.</title>
        <authorList>
            <person name="Yamashiro T."/>
            <person name="Shiraishi A."/>
            <person name="Satake H."/>
            <person name="Nakayama K."/>
        </authorList>
    </citation>
    <scope>NUCLEOTIDE SEQUENCE</scope>
</reference>
<name>A0A699IKP4_TANCI</name>
<dbReference type="InterPro" id="IPR012337">
    <property type="entry name" value="RNaseH-like_sf"/>
</dbReference>
<proteinExistence type="predicted"/>
<dbReference type="PANTHER" id="PTHR42648">
    <property type="entry name" value="TRANSPOSASE, PUTATIVE-RELATED"/>
    <property type="match status" value="1"/>
</dbReference>
<dbReference type="InterPro" id="IPR039537">
    <property type="entry name" value="Retrotran_Ty1/copia-like"/>
</dbReference>
<feature type="coiled-coil region" evidence="1">
    <location>
        <begin position="3"/>
        <end position="65"/>
    </location>
</feature>